<dbReference type="Pfam" id="PF14070">
    <property type="entry name" value="YjfB_motility"/>
    <property type="match status" value="1"/>
</dbReference>
<reference evidence="2 3" key="1">
    <citation type="submission" date="2019-03" db="EMBL/GenBank/DDBJ databases">
        <title>Freshwater and sediment microbial communities from various areas in North America, analyzing microbe dynamics in response to fracking.</title>
        <authorList>
            <person name="Lamendella R."/>
        </authorList>
    </citation>
    <scope>NUCLEOTIDE SEQUENCE [LARGE SCALE GENOMIC DNA]</scope>
    <source>
        <strain evidence="2 3">6_TX</strain>
    </source>
</reference>
<sequence length="81" mass="8519">MVGSRLSSMSEVCQVDSSVNATVSMALTLQQYNAGQQAQMSLLKESLETQANQVSEIMESAAPKDSLASSGSVGTRINTYA</sequence>
<evidence type="ECO:0000256" key="1">
    <source>
        <dbReference type="SAM" id="MobiDB-lite"/>
    </source>
</evidence>
<organism evidence="2 3">
    <name type="scientific">Modicisalibacter xianhensis</name>
    <dbReference type="NCBI Taxonomy" id="442341"/>
    <lineage>
        <taxon>Bacteria</taxon>
        <taxon>Pseudomonadati</taxon>
        <taxon>Pseudomonadota</taxon>
        <taxon>Gammaproteobacteria</taxon>
        <taxon>Oceanospirillales</taxon>
        <taxon>Halomonadaceae</taxon>
        <taxon>Modicisalibacter</taxon>
    </lineage>
</organism>
<proteinExistence type="predicted"/>
<name>A0A4R8G099_9GAMM</name>
<evidence type="ECO:0000313" key="3">
    <source>
        <dbReference type="Proteomes" id="UP000294489"/>
    </source>
</evidence>
<evidence type="ECO:0000313" key="2">
    <source>
        <dbReference type="EMBL" id="TDX32907.1"/>
    </source>
</evidence>
<gene>
    <name evidence="2" type="ORF">DFO67_101201</name>
</gene>
<accession>A0A4R8G099</accession>
<dbReference type="AlphaFoldDB" id="A0A4R8G099"/>
<dbReference type="Proteomes" id="UP000294489">
    <property type="component" value="Unassembled WGS sequence"/>
</dbReference>
<dbReference type="EMBL" id="SOEC01000001">
    <property type="protein sequence ID" value="TDX32907.1"/>
    <property type="molecule type" value="Genomic_DNA"/>
</dbReference>
<comment type="caution">
    <text evidence="2">The sequence shown here is derived from an EMBL/GenBank/DDBJ whole genome shotgun (WGS) entry which is preliminary data.</text>
</comment>
<protein>
    <submittedName>
        <fullName evidence="2">Putative motility protein YjfB-like</fullName>
    </submittedName>
</protein>
<feature type="region of interest" description="Disordered" evidence="1">
    <location>
        <begin position="61"/>
        <end position="81"/>
    </location>
</feature>
<feature type="compositionally biased region" description="Polar residues" evidence="1">
    <location>
        <begin position="67"/>
        <end position="81"/>
    </location>
</feature>
<dbReference type="InterPro" id="IPR025906">
    <property type="entry name" value="YjfB_motility"/>
</dbReference>